<gene>
    <name evidence="1" type="ORF">Afil01_22550</name>
</gene>
<evidence type="ECO:0000313" key="2">
    <source>
        <dbReference type="Proteomes" id="UP001165079"/>
    </source>
</evidence>
<proteinExistence type="predicted"/>
<reference evidence="1" key="1">
    <citation type="submission" date="2023-03" db="EMBL/GenBank/DDBJ databases">
        <title>Actinorhabdospora filicis NBRC 111898.</title>
        <authorList>
            <person name="Ichikawa N."/>
            <person name="Sato H."/>
            <person name="Tonouchi N."/>
        </authorList>
    </citation>
    <scope>NUCLEOTIDE SEQUENCE</scope>
    <source>
        <strain evidence="1">NBRC 111898</strain>
    </source>
</reference>
<dbReference type="Proteomes" id="UP001165079">
    <property type="component" value="Unassembled WGS sequence"/>
</dbReference>
<organism evidence="1 2">
    <name type="scientific">Actinorhabdospora filicis</name>
    <dbReference type="NCBI Taxonomy" id="1785913"/>
    <lineage>
        <taxon>Bacteria</taxon>
        <taxon>Bacillati</taxon>
        <taxon>Actinomycetota</taxon>
        <taxon>Actinomycetes</taxon>
        <taxon>Micromonosporales</taxon>
        <taxon>Micromonosporaceae</taxon>
        <taxon>Actinorhabdospora</taxon>
    </lineage>
</organism>
<keyword evidence="2" id="KW-1185">Reference proteome</keyword>
<accession>A0A9W6SJL3</accession>
<protein>
    <submittedName>
        <fullName evidence="1">Uncharacterized protein</fullName>
    </submittedName>
</protein>
<name>A0A9W6SJL3_9ACTN</name>
<evidence type="ECO:0000313" key="1">
    <source>
        <dbReference type="EMBL" id="GLZ77448.1"/>
    </source>
</evidence>
<dbReference type="AlphaFoldDB" id="A0A9W6SJL3"/>
<dbReference type="EMBL" id="BSTX01000001">
    <property type="protein sequence ID" value="GLZ77448.1"/>
    <property type="molecule type" value="Genomic_DNA"/>
</dbReference>
<sequence>MVDSAHREFVRAHILGETDRAEAILARIPAEQEKDYHLFLSALVKLLLDLRFGEGDMTYRDITGLVAELEDDHRNDTHPVEPFAVEGYLRALNGEERFFTEIPLGEQVRAQFLIMSKIATQAPDVIPNVDEYLTRAEAEYLRMVKDAEG</sequence>
<comment type="caution">
    <text evidence="1">The sequence shown here is derived from an EMBL/GenBank/DDBJ whole genome shotgun (WGS) entry which is preliminary data.</text>
</comment>
<dbReference type="RefSeq" id="WP_285662553.1">
    <property type="nucleotide sequence ID" value="NZ_BSTX01000001.1"/>
</dbReference>